<dbReference type="EMBL" id="BSYA01000010">
    <property type="protein sequence ID" value="GMG24273.1"/>
    <property type="molecule type" value="Genomic_DNA"/>
</dbReference>
<protein>
    <submittedName>
        <fullName evidence="1">Unnamed protein product</fullName>
    </submittedName>
</protein>
<comment type="caution">
    <text evidence="1">The sequence shown here is derived from an EMBL/GenBank/DDBJ whole genome shotgun (WGS) entry which is preliminary data.</text>
</comment>
<gene>
    <name evidence="1" type="ORF">Aory04_000155000</name>
</gene>
<name>A0AAN4Y8Y3_ASPOZ</name>
<dbReference type="AlphaFoldDB" id="A0AAN4Y8Y3"/>
<evidence type="ECO:0000313" key="2">
    <source>
        <dbReference type="Proteomes" id="UP001165205"/>
    </source>
</evidence>
<reference evidence="1" key="1">
    <citation type="submission" date="2023-04" db="EMBL/GenBank/DDBJ databases">
        <title>Aspergillus oryzae NBRC 4228.</title>
        <authorList>
            <person name="Ichikawa N."/>
            <person name="Sato H."/>
            <person name="Tonouchi N."/>
        </authorList>
    </citation>
    <scope>NUCLEOTIDE SEQUENCE</scope>
    <source>
        <strain evidence="1">NBRC 4228</strain>
    </source>
</reference>
<proteinExistence type="predicted"/>
<organism evidence="1 2">
    <name type="scientific">Aspergillus oryzae</name>
    <name type="common">Yellow koji mold</name>
    <dbReference type="NCBI Taxonomy" id="5062"/>
    <lineage>
        <taxon>Eukaryota</taxon>
        <taxon>Fungi</taxon>
        <taxon>Dikarya</taxon>
        <taxon>Ascomycota</taxon>
        <taxon>Pezizomycotina</taxon>
        <taxon>Eurotiomycetes</taxon>
        <taxon>Eurotiomycetidae</taxon>
        <taxon>Eurotiales</taxon>
        <taxon>Aspergillaceae</taxon>
        <taxon>Aspergillus</taxon>
        <taxon>Aspergillus subgen. Circumdati</taxon>
    </lineage>
</organism>
<sequence>MGAKSLLSTVLHLWSKAGLRCKEHPGYGCITPWSMLDFDPHTDLFAFDCLFGSEHRRMKSVQVVSMYELWGWREHSKPRPAIDNNNDQLAELA</sequence>
<accession>A0AAN4Y8Y3</accession>
<evidence type="ECO:0000313" key="1">
    <source>
        <dbReference type="EMBL" id="GMG24273.1"/>
    </source>
</evidence>
<dbReference type="Proteomes" id="UP001165205">
    <property type="component" value="Unassembled WGS sequence"/>
</dbReference>